<proteinExistence type="predicted"/>
<sequence>MCGSWTSWSRMTRTDICRAAAASALRRFGFQESRVHEAESGNEALQKVLSLQDVAGNRTPLIIFLNMRMLGSDGAESARIIVSLFQGRRLLREPFLVCASSNRTQHADHHRLFHASVPRTFELERLRHMLDQCHTWWSQGGGEPGRVLLEPSLRSGGGAATAPVFGTSKHFKPEHSNLPRKLPKRPSSAKRSIADSATTYTSEAWKSRSLDSLPAIDFGEEDQPEKALRTTSDGVLARPGNTVESLGCLLPPRPPFEDVKMIYLVGRGSFGRVYRARWDVSTVALKVVEHYEKEPHALMEFEGSLSATLAHPNLVQTFKHSIRDAHGSSSSRADARSGALRGSEVWIVQAFVATNDSEKQAALTAQRSRHEVKMKIVAVVSNEEALKPAYGAGQGQSRGAQAAWRTSFEQKDGELKAFHEEVGNAQAEVTSRMGAKKRRPETSGEAAPGGGNAGAAAGAAAEGAAGDGGASPEGLDDELLEQEAAKIFEARFRAAAAASFRGDGKSGAAAAASGIGVGGARDQGGAVSAAGQSQRWRPAAPKSSLPGSSGTDGAAANQPQRGSSTSEATGAKSLGSATCMGDKAWEFIAHGAAADHDYNAQCETQSLKSLSNQLCQSRKGYREGDKGRAGGTASDDSREAGEWAAVSTRMHQGRKATRGILGCASVKVLGHKVCAEISSAASYLHSRGIIHGDLTTSNVLLMERRCPKQYVTKVTDFGLARVLDNGASKIDTATMGTVTYMPPELFQLEGSALTKKVDVYAFGVITWQLCTSRTIPFEGLQPTQVVVTVAGGATLELPQDVPAPLAKVYQQCVSRNPEARPSFDTVVQKLLAMFAVDEASYAN</sequence>
<keyword evidence="1" id="KW-0067">ATP-binding</keyword>
<dbReference type="PRINTS" id="PR00109">
    <property type="entry name" value="TYRKINASE"/>
</dbReference>
<dbReference type="InterPro" id="IPR017441">
    <property type="entry name" value="Protein_kinase_ATP_BS"/>
</dbReference>
<keyword evidence="5" id="KW-1185">Reference proteome</keyword>
<keyword evidence="1" id="KW-0547">Nucleotide-binding</keyword>
<feature type="region of interest" description="Disordered" evidence="2">
    <location>
        <begin position="619"/>
        <end position="642"/>
    </location>
</feature>
<dbReference type="InterPro" id="IPR000719">
    <property type="entry name" value="Prot_kinase_dom"/>
</dbReference>
<protein>
    <recommendedName>
        <fullName evidence="3">Protein kinase domain-containing protein</fullName>
    </recommendedName>
</protein>
<dbReference type="Pfam" id="PF07714">
    <property type="entry name" value="PK_Tyr_Ser-Thr"/>
    <property type="match status" value="1"/>
</dbReference>
<feature type="region of interest" description="Disordered" evidence="2">
    <location>
        <begin position="159"/>
        <end position="196"/>
    </location>
</feature>
<dbReference type="SUPFAM" id="SSF52172">
    <property type="entry name" value="CheY-like"/>
    <property type="match status" value="1"/>
</dbReference>
<dbReference type="Gene3D" id="3.30.200.20">
    <property type="entry name" value="Phosphorylase Kinase, domain 1"/>
    <property type="match status" value="1"/>
</dbReference>
<evidence type="ECO:0000259" key="3">
    <source>
        <dbReference type="PROSITE" id="PS50011"/>
    </source>
</evidence>
<feature type="compositionally biased region" description="Low complexity" evidence="2">
    <location>
        <begin position="454"/>
        <end position="464"/>
    </location>
</feature>
<feature type="region of interest" description="Disordered" evidence="2">
    <location>
        <begin position="520"/>
        <end position="573"/>
    </location>
</feature>
<dbReference type="SUPFAM" id="SSF56112">
    <property type="entry name" value="Protein kinase-like (PK-like)"/>
    <property type="match status" value="2"/>
</dbReference>
<feature type="binding site" evidence="1">
    <location>
        <position position="286"/>
    </location>
    <ligand>
        <name>ATP</name>
        <dbReference type="ChEBI" id="CHEBI:30616"/>
    </ligand>
</feature>
<feature type="region of interest" description="Disordered" evidence="2">
    <location>
        <begin position="423"/>
        <end position="475"/>
    </location>
</feature>
<dbReference type="Gene3D" id="3.40.50.2300">
    <property type="match status" value="1"/>
</dbReference>
<feature type="compositionally biased region" description="Polar residues" evidence="2">
    <location>
        <begin position="545"/>
        <end position="568"/>
    </location>
</feature>
<dbReference type="InterPro" id="IPR008266">
    <property type="entry name" value="Tyr_kinase_AS"/>
</dbReference>
<dbReference type="PANTHER" id="PTHR44329">
    <property type="entry name" value="SERINE/THREONINE-PROTEIN KINASE TNNI3K-RELATED"/>
    <property type="match status" value="1"/>
</dbReference>
<dbReference type="Gene3D" id="1.10.510.10">
    <property type="entry name" value="Transferase(Phosphotransferase) domain 1"/>
    <property type="match status" value="1"/>
</dbReference>
<dbReference type="PROSITE" id="PS00109">
    <property type="entry name" value="PROTEIN_KINASE_TYR"/>
    <property type="match status" value="1"/>
</dbReference>
<gene>
    <name evidence="4" type="ORF">PCOR1329_LOCUS75014</name>
</gene>
<comment type="caution">
    <text evidence="4">The sequence shown here is derived from an EMBL/GenBank/DDBJ whole genome shotgun (WGS) entry which is preliminary data.</text>
</comment>
<dbReference type="InterPro" id="IPR011006">
    <property type="entry name" value="CheY-like_superfamily"/>
</dbReference>
<accession>A0ABN9XF98</accession>
<organism evidence="4 5">
    <name type="scientific">Prorocentrum cordatum</name>
    <dbReference type="NCBI Taxonomy" id="2364126"/>
    <lineage>
        <taxon>Eukaryota</taxon>
        <taxon>Sar</taxon>
        <taxon>Alveolata</taxon>
        <taxon>Dinophyceae</taxon>
        <taxon>Prorocentrales</taxon>
        <taxon>Prorocentraceae</taxon>
        <taxon>Prorocentrum</taxon>
    </lineage>
</organism>
<dbReference type="InterPro" id="IPR051681">
    <property type="entry name" value="Ser/Thr_Kinases-Pseudokinases"/>
</dbReference>
<dbReference type="EMBL" id="CAUYUJ010020210">
    <property type="protein sequence ID" value="CAK0896570.1"/>
    <property type="molecule type" value="Genomic_DNA"/>
</dbReference>
<name>A0ABN9XF98_9DINO</name>
<dbReference type="InterPro" id="IPR011009">
    <property type="entry name" value="Kinase-like_dom_sf"/>
</dbReference>
<evidence type="ECO:0000256" key="2">
    <source>
        <dbReference type="SAM" id="MobiDB-lite"/>
    </source>
</evidence>
<feature type="domain" description="Protein kinase" evidence="3">
    <location>
        <begin position="259"/>
        <end position="834"/>
    </location>
</feature>
<dbReference type="Proteomes" id="UP001189429">
    <property type="component" value="Unassembled WGS sequence"/>
</dbReference>
<dbReference type="PROSITE" id="PS00107">
    <property type="entry name" value="PROTEIN_KINASE_ATP"/>
    <property type="match status" value="1"/>
</dbReference>
<evidence type="ECO:0000256" key="1">
    <source>
        <dbReference type="PROSITE-ProRule" id="PRU10141"/>
    </source>
</evidence>
<dbReference type="PANTHER" id="PTHR44329:SF214">
    <property type="entry name" value="PROTEIN KINASE DOMAIN-CONTAINING PROTEIN"/>
    <property type="match status" value="1"/>
</dbReference>
<reference evidence="4" key="1">
    <citation type="submission" date="2023-10" db="EMBL/GenBank/DDBJ databases">
        <authorList>
            <person name="Chen Y."/>
            <person name="Shah S."/>
            <person name="Dougan E. K."/>
            <person name="Thang M."/>
            <person name="Chan C."/>
        </authorList>
    </citation>
    <scope>NUCLEOTIDE SEQUENCE [LARGE SCALE GENOMIC DNA]</scope>
</reference>
<evidence type="ECO:0000313" key="4">
    <source>
        <dbReference type="EMBL" id="CAK0896570.1"/>
    </source>
</evidence>
<dbReference type="InterPro" id="IPR001245">
    <property type="entry name" value="Ser-Thr/Tyr_kinase_cat_dom"/>
</dbReference>
<dbReference type="PROSITE" id="PS50011">
    <property type="entry name" value="PROTEIN_KINASE_DOM"/>
    <property type="match status" value="1"/>
</dbReference>
<evidence type="ECO:0000313" key="5">
    <source>
        <dbReference type="Proteomes" id="UP001189429"/>
    </source>
</evidence>